<dbReference type="Gene3D" id="2.60.40.10">
    <property type="entry name" value="Immunoglobulins"/>
    <property type="match status" value="3"/>
</dbReference>
<feature type="domain" description="Immunoglobulin" evidence="2">
    <location>
        <begin position="229"/>
        <end position="329"/>
    </location>
</feature>
<dbReference type="Pfam" id="PF07686">
    <property type="entry name" value="V-set"/>
    <property type="match status" value="1"/>
</dbReference>
<feature type="domain" description="Immunoglobulin" evidence="2">
    <location>
        <begin position="8"/>
        <end position="109"/>
    </location>
</feature>
<sequence>FRCVVSEGVSVSVMEGDSVTLNTDVEIKQQEEIKWFFNDICIAQTSRDQSKICTDVQCNERFRDRLKLDHQIGSLTIMNTRNTDSGLYQLQLKIINSSISKKTFSVTVHGVSGVDTERVSVIERDSVTLHTEVLTNQQDRIRWYFNDIRIAQINRDQSKICTDVQCNKGTERFRDRLKLDHQTGSLTIMNIIDTVVGVYQLQISSGSSDSEKTFFIALFGVSAAEREEMKRKSVEEGESVTLDPGVIRKLNDSLTWYFKDILITEITGDQSKICTDVQCDERFRDRLKLDHQTGSLTIMNTRNTDSGEYKLLINSSRFSIIRSFNVTVTDSGLSRAAVTGVSVAVVLLFVTVAVVAVIYYRHWKARQKGKQYIQMAHLASGESASVNSGISDERECTEDY</sequence>
<organism evidence="3 4">
    <name type="scientific">Culter alburnus</name>
    <name type="common">Topmouth culter</name>
    <dbReference type="NCBI Taxonomy" id="194366"/>
    <lineage>
        <taxon>Eukaryota</taxon>
        <taxon>Metazoa</taxon>
        <taxon>Chordata</taxon>
        <taxon>Craniata</taxon>
        <taxon>Vertebrata</taxon>
        <taxon>Euteleostomi</taxon>
        <taxon>Actinopterygii</taxon>
        <taxon>Neopterygii</taxon>
        <taxon>Teleostei</taxon>
        <taxon>Ostariophysi</taxon>
        <taxon>Cypriniformes</taxon>
        <taxon>Xenocyprididae</taxon>
        <taxon>Xenocypridinae</taxon>
        <taxon>Culter</taxon>
    </lineage>
</organism>
<protein>
    <recommendedName>
        <fullName evidence="2">Immunoglobulin domain-containing protein</fullName>
    </recommendedName>
</protein>
<proteinExistence type="predicted"/>
<accession>A0AAW2A3X8</accession>
<dbReference type="SUPFAM" id="SSF48726">
    <property type="entry name" value="Immunoglobulin"/>
    <property type="match status" value="3"/>
</dbReference>
<dbReference type="EMBL" id="JAWDJR010000010">
    <property type="protein sequence ID" value="KAK9967222.1"/>
    <property type="molecule type" value="Genomic_DNA"/>
</dbReference>
<dbReference type="InterPro" id="IPR036179">
    <property type="entry name" value="Ig-like_dom_sf"/>
</dbReference>
<evidence type="ECO:0000313" key="3">
    <source>
        <dbReference type="EMBL" id="KAK9967222.1"/>
    </source>
</evidence>
<dbReference type="InterPro" id="IPR003599">
    <property type="entry name" value="Ig_sub"/>
</dbReference>
<dbReference type="AlphaFoldDB" id="A0AAW2A3X8"/>
<gene>
    <name evidence="3" type="ORF">ABG768_001630</name>
</gene>
<keyword evidence="1" id="KW-0472">Membrane</keyword>
<evidence type="ECO:0000313" key="4">
    <source>
        <dbReference type="Proteomes" id="UP001479290"/>
    </source>
</evidence>
<dbReference type="PANTHER" id="PTHR21063">
    <property type="entry name" value="LFA-3"/>
    <property type="match status" value="1"/>
</dbReference>
<evidence type="ECO:0000259" key="2">
    <source>
        <dbReference type="SMART" id="SM00409"/>
    </source>
</evidence>
<name>A0AAW2A3X8_CULAL</name>
<dbReference type="InterPro" id="IPR013106">
    <property type="entry name" value="Ig_V-set"/>
</dbReference>
<keyword evidence="1" id="KW-0812">Transmembrane</keyword>
<dbReference type="SMART" id="SM00409">
    <property type="entry name" value="IG"/>
    <property type="match status" value="3"/>
</dbReference>
<reference evidence="3 4" key="1">
    <citation type="submission" date="2024-05" db="EMBL/GenBank/DDBJ databases">
        <title>A high-quality chromosomal-level genome assembly of Topmouth culter (Culter alburnus).</title>
        <authorList>
            <person name="Zhao H."/>
        </authorList>
    </citation>
    <scope>NUCLEOTIDE SEQUENCE [LARGE SCALE GENOMIC DNA]</scope>
    <source>
        <strain evidence="3">CATC2023</strain>
        <tissue evidence="3">Muscle</tissue>
    </source>
</reference>
<feature type="non-terminal residue" evidence="3">
    <location>
        <position position="1"/>
    </location>
</feature>
<feature type="domain" description="Immunoglobulin" evidence="2">
    <location>
        <begin position="116"/>
        <end position="219"/>
    </location>
</feature>
<dbReference type="Proteomes" id="UP001479290">
    <property type="component" value="Unassembled WGS sequence"/>
</dbReference>
<dbReference type="PANTHER" id="PTHR21063:SF4">
    <property type="entry name" value="CD48 ANTIGEN-RELATED"/>
    <property type="match status" value="1"/>
</dbReference>
<keyword evidence="1" id="KW-1133">Transmembrane helix</keyword>
<feature type="transmembrane region" description="Helical" evidence="1">
    <location>
        <begin position="336"/>
        <end position="360"/>
    </location>
</feature>
<comment type="caution">
    <text evidence="3">The sequence shown here is derived from an EMBL/GenBank/DDBJ whole genome shotgun (WGS) entry which is preliminary data.</text>
</comment>
<keyword evidence="4" id="KW-1185">Reference proteome</keyword>
<dbReference type="InterPro" id="IPR013783">
    <property type="entry name" value="Ig-like_fold"/>
</dbReference>
<evidence type="ECO:0000256" key="1">
    <source>
        <dbReference type="SAM" id="Phobius"/>
    </source>
</evidence>